<evidence type="ECO:0000313" key="3">
    <source>
        <dbReference type="Proteomes" id="UP001595698"/>
    </source>
</evidence>
<gene>
    <name evidence="2" type="ORF">ACFOYY_06685</name>
</gene>
<evidence type="ECO:0000256" key="1">
    <source>
        <dbReference type="SAM" id="MobiDB-lite"/>
    </source>
</evidence>
<sequence>MLPLSGVTQQEPFTHPQLPQPPLRATLHRLVRRAYDRVRPADLGALRVALGSTGVDNYARTAAPLNYANAAANDTLEKLIAVLADKTPYVAQAGNRKNQPPGDAGQAVLKAMVDEATTAFTQIAAGNADAHIAAVFNLPDGTRLPKIKQRFTDAANGLRRLYDNRMILLDSRGDLAIQGAGAVSSPESLTVPMAFADARTDGRVRTLLHESFHIAGKDIVDHIYFGAAGFATVDWPAMKTNADHYAEVARRHTNLVLPAPAPLAVLAPAAGPALTVPQETRVRQALTEAQERLTKGWARSLWVWQNMVFVQKYQNSYIWLDEAPTELLYRQLMLESQQISMTLHHGPGGRSTTPVDTSPVLPLITAYDLAVMEEVLADLHRLVGWGQAQQTVHVLAAGTPLPAGNAAYLWAADVTNAATPVSNLADQLVAQATQSLADPWLPTAAALKTLVDGMRARHGQLSS</sequence>
<feature type="region of interest" description="Disordered" evidence="1">
    <location>
        <begin position="1"/>
        <end position="21"/>
    </location>
</feature>
<comment type="caution">
    <text evidence="2">The sequence shown here is derived from an EMBL/GenBank/DDBJ whole genome shotgun (WGS) entry which is preliminary data.</text>
</comment>
<protein>
    <submittedName>
        <fullName evidence="2">Uncharacterized protein</fullName>
    </submittedName>
</protein>
<feature type="compositionally biased region" description="Polar residues" evidence="1">
    <location>
        <begin position="1"/>
        <end position="12"/>
    </location>
</feature>
<evidence type="ECO:0000313" key="2">
    <source>
        <dbReference type="EMBL" id="MFC3979796.1"/>
    </source>
</evidence>
<reference evidence="3" key="1">
    <citation type="journal article" date="2019" name="Int. J. Syst. Evol. Microbiol.">
        <title>The Global Catalogue of Microorganisms (GCM) 10K type strain sequencing project: providing services to taxonomists for standard genome sequencing and annotation.</title>
        <authorList>
            <consortium name="The Broad Institute Genomics Platform"/>
            <consortium name="The Broad Institute Genome Sequencing Center for Infectious Disease"/>
            <person name="Wu L."/>
            <person name="Ma J."/>
        </authorList>
    </citation>
    <scope>NUCLEOTIDE SEQUENCE [LARGE SCALE GENOMIC DNA]</scope>
    <source>
        <strain evidence="3">TBRC 7912</strain>
    </source>
</reference>
<name>A0ABV8EVW6_9ACTN</name>
<dbReference type="EMBL" id="JBHSBC010000004">
    <property type="protein sequence ID" value="MFC3979796.1"/>
    <property type="molecule type" value="Genomic_DNA"/>
</dbReference>
<keyword evidence="3" id="KW-1185">Reference proteome</keyword>
<accession>A0ABV8EVW6</accession>
<organism evidence="2 3">
    <name type="scientific">Streptosporangium jomthongense</name>
    <dbReference type="NCBI Taxonomy" id="1193683"/>
    <lineage>
        <taxon>Bacteria</taxon>
        <taxon>Bacillati</taxon>
        <taxon>Actinomycetota</taxon>
        <taxon>Actinomycetes</taxon>
        <taxon>Streptosporangiales</taxon>
        <taxon>Streptosporangiaceae</taxon>
        <taxon>Streptosporangium</taxon>
    </lineage>
</organism>
<dbReference type="RefSeq" id="WP_386188646.1">
    <property type="nucleotide sequence ID" value="NZ_JBHSBC010000004.1"/>
</dbReference>
<dbReference type="Proteomes" id="UP001595698">
    <property type="component" value="Unassembled WGS sequence"/>
</dbReference>
<proteinExistence type="predicted"/>